<evidence type="ECO:0000256" key="2">
    <source>
        <dbReference type="ARBA" id="ARBA00022723"/>
    </source>
</evidence>
<dbReference type="GO" id="GO:0046872">
    <property type="term" value="F:metal ion binding"/>
    <property type="evidence" value="ECO:0007669"/>
    <property type="project" value="UniProtKB-KW"/>
</dbReference>
<protein>
    <recommendedName>
        <fullName evidence="3">DDE Tnp4 domain-containing protein</fullName>
    </recommendedName>
</protein>
<feature type="domain" description="DDE Tnp4" evidence="3">
    <location>
        <begin position="170"/>
        <end position="262"/>
    </location>
</feature>
<gene>
    <name evidence="4" type="ORF">M422DRAFT_194890</name>
</gene>
<dbReference type="Pfam" id="PF13359">
    <property type="entry name" value="DDE_Tnp_4"/>
    <property type="match status" value="1"/>
</dbReference>
<proteinExistence type="predicted"/>
<keyword evidence="2" id="KW-0479">Metal-binding</keyword>
<dbReference type="Proteomes" id="UP000054279">
    <property type="component" value="Unassembled WGS sequence"/>
</dbReference>
<reference evidence="4 5" key="1">
    <citation type="submission" date="2014-06" db="EMBL/GenBank/DDBJ databases">
        <title>Evolutionary Origins and Diversification of the Mycorrhizal Mutualists.</title>
        <authorList>
            <consortium name="DOE Joint Genome Institute"/>
            <consortium name="Mycorrhizal Genomics Consortium"/>
            <person name="Kohler A."/>
            <person name="Kuo A."/>
            <person name="Nagy L.G."/>
            <person name="Floudas D."/>
            <person name="Copeland A."/>
            <person name="Barry K.W."/>
            <person name="Cichocki N."/>
            <person name="Veneault-Fourrey C."/>
            <person name="LaButti K."/>
            <person name="Lindquist E.A."/>
            <person name="Lipzen A."/>
            <person name="Lundell T."/>
            <person name="Morin E."/>
            <person name="Murat C."/>
            <person name="Riley R."/>
            <person name="Ohm R."/>
            <person name="Sun H."/>
            <person name="Tunlid A."/>
            <person name="Henrissat B."/>
            <person name="Grigoriev I.V."/>
            <person name="Hibbett D.S."/>
            <person name="Martin F."/>
        </authorList>
    </citation>
    <scope>NUCLEOTIDE SEQUENCE [LARGE SCALE GENOMIC DNA]</scope>
    <source>
        <strain evidence="4 5">SS14</strain>
    </source>
</reference>
<dbReference type="AlphaFoldDB" id="A0A0C9U555"/>
<dbReference type="OrthoDB" id="3246760at2759"/>
<comment type="cofactor">
    <cofactor evidence="1">
        <name>a divalent metal cation</name>
        <dbReference type="ChEBI" id="CHEBI:60240"/>
    </cofactor>
</comment>
<evidence type="ECO:0000259" key="3">
    <source>
        <dbReference type="Pfam" id="PF13359"/>
    </source>
</evidence>
<evidence type="ECO:0000313" key="4">
    <source>
        <dbReference type="EMBL" id="KIJ24247.1"/>
    </source>
</evidence>
<name>A0A0C9U555_SPHS4</name>
<keyword evidence="5" id="KW-1185">Reference proteome</keyword>
<dbReference type="InterPro" id="IPR027806">
    <property type="entry name" value="HARBI1_dom"/>
</dbReference>
<dbReference type="HOGENOM" id="CLU_018552_1_4_1"/>
<organism evidence="4 5">
    <name type="scientific">Sphaerobolus stellatus (strain SS14)</name>
    <dbReference type="NCBI Taxonomy" id="990650"/>
    <lineage>
        <taxon>Eukaryota</taxon>
        <taxon>Fungi</taxon>
        <taxon>Dikarya</taxon>
        <taxon>Basidiomycota</taxon>
        <taxon>Agaricomycotina</taxon>
        <taxon>Agaricomycetes</taxon>
        <taxon>Phallomycetidae</taxon>
        <taxon>Geastrales</taxon>
        <taxon>Sphaerobolaceae</taxon>
        <taxon>Sphaerobolus</taxon>
    </lineage>
</organism>
<sequence>MDTPFSTTILETICKLQEKRYLQQCIAIRKSGALLHLVLGEYKAVRPELFRIYLRVTPATFDTIVANLRDNPVFHNNSEKEQLPVEIQVAVALHCFGHFGNAASIQKVGIWAGLGFGMVDLLTRRVMAAVCDPIFRKRVMKWPDAAIKEKAMIWVEACSCPAWCKGWCMVDGTLVPLASRPAHFRNTWYDRKSNYSLNVQLISTPDLRIIDYGVGLPGSQHDATAWKETRIPKERATLLGAGEWVWADSVYPLQSWCQAPYKRYALSSLFMLFMDKLIYNC</sequence>
<evidence type="ECO:0000256" key="1">
    <source>
        <dbReference type="ARBA" id="ARBA00001968"/>
    </source>
</evidence>
<dbReference type="EMBL" id="KN837513">
    <property type="protein sequence ID" value="KIJ24247.1"/>
    <property type="molecule type" value="Genomic_DNA"/>
</dbReference>
<evidence type="ECO:0000313" key="5">
    <source>
        <dbReference type="Proteomes" id="UP000054279"/>
    </source>
</evidence>
<accession>A0A0C9U555</accession>